<accession>A0A840YET8</accession>
<comment type="caution">
    <text evidence="1">The sequence shown here is derived from an EMBL/GenBank/DDBJ whole genome shotgun (WGS) entry which is preliminary data.</text>
</comment>
<evidence type="ECO:0000313" key="1">
    <source>
        <dbReference type="EMBL" id="MBB5693012.1"/>
    </source>
</evidence>
<keyword evidence="2" id="KW-1185">Reference proteome</keyword>
<organism evidence="1 2">
    <name type="scientific">Muricoccus pecuniae</name>
    <dbReference type="NCBI Taxonomy" id="693023"/>
    <lineage>
        <taxon>Bacteria</taxon>
        <taxon>Pseudomonadati</taxon>
        <taxon>Pseudomonadota</taxon>
        <taxon>Alphaproteobacteria</taxon>
        <taxon>Acetobacterales</taxon>
        <taxon>Roseomonadaceae</taxon>
        <taxon>Muricoccus</taxon>
    </lineage>
</organism>
<evidence type="ECO:0008006" key="3">
    <source>
        <dbReference type="Google" id="ProtNLM"/>
    </source>
</evidence>
<gene>
    <name evidence="1" type="ORF">FHS87_001031</name>
</gene>
<sequence length="130" mass="13523">MHRTLAAAALTLLGACSSPNPPPAPMTEVPMRAPATPPANLLVGLPGVAPLPRALRAELTRGAEAVCAPLVRTVLDPVGEDRFRLLLDAPGFVVTRESVLRRTAGGPPGAPELALDGANNGRCDYLFRTL</sequence>
<dbReference type="EMBL" id="JACIJD010000003">
    <property type="protein sequence ID" value="MBB5693012.1"/>
    <property type="molecule type" value="Genomic_DNA"/>
</dbReference>
<dbReference type="AlphaFoldDB" id="A0A840YET8"/>
<dbReference type="Proteomes" id="UP000580654">
    <property type="component" value="Unassembled WGS sequence"/>
</dbReference>
<evidence type="ECO:0000313" key="2">
    <source>
        <dbReference type="Proteomes" id="UP000580654"/>
    </source>
</evidence>
<proteinExistence type="predicted"/>
<dbReference type="RefSeq" id="WP_184514555.1">
    <property type="nucleotide sequence ID" value="NZ_JACIJD010000003.1"/>
</dbReference>
<dbReference type="PROSITE" id="PS51257">
    <property type="entry name" value="PROKAR_LIPOPROTEIN"/>
    <property type="match status" value="1"/>
</dbReference>
<name>A0A840YET8_9PROT</name>
<reference evidence="1 2" key="1">
    <citation type="submission" date="2020-08" db="EMBL/GenBank/DDBJ databases">
        <title>Genomic Encyclopedia of Type Strains, Phase IV (KMG-IV): sequencing the most valuable type-strain genomes for metagenomic binning, comparative biology and taxonomic classification.</title>
        <authorList>
            <person name="Goeker M."/>
        </authorList>
    </citation>
    <scope>NUCLEOTIDE SEQUENCE [LARGE SCALE GENOMIC DNA]</scope>
    <source>
        <strain evidence="1 2">DSM 25622</strain>
    </source>
</reference>
<protein>
    <recommendedName>
        <fullName evidence="3">Lipoprotein</fullName>
    </recommendedName>
</protein>